<feature type="non-terminal residue" evidence="1">
    <location>
        <position position="1"/>
    </location>
</feature>
<dbReference type="EMBL" id="QNUK01000191">
    <property type="protein sequence ID" value="KAF5898696.1"/>
    <property type="molecule type" value="Genomic_DNA"/>
</dbReference>
<feature type="non-terminal residue" evidence="1">
    <location>
        <position position="83"/>
    </location>
</feature>
<organism evidence="1 2">
    <name type="scientific">Clarias magur</name>
    <name type="common">Asian catfish</name>
    <name type="synonym">Macropteronotus magur</name>
    <dbReference type="NCBI Taxonomy" id="1594786"/>
    <lineage>
        <taxon>Eukaryota</taxon>
        <taxon>Metazoa</taxon>
        <taxon>Chordata</taxon>
        <taxon>Craniata</taxon>
        <taxon>Vertebrata</taxon>
        <taxon>Euteleostomi</taxon>
        <taxon>Actinopterygii</taxon>
        <taxon>Neopterygii</taxon>
        <taxon>Teleostei</taxon>
        <taxon>Ostariophysi</taxon>
        <taxon>Siluriformes</taxon>
        <taxon>Clariidae</taxon>
        <taxon>Clarias</taxon>
    </lineage>
</organism>
<dbReference type="Proteomes" id="UP000727407">
    <property type="component" value="Unassembled WGS sequence"/>
</dbReference>
<accession>A0A8J4X2L8</accession>
<comment type="caution">
    <text evidence="1">The sequence shown here is derived from an EMBL/GenBank/DDBJ whole genome shotgun (WGS) entry which is preliminary data.</text>
</comment>
<name>A0A8J4X2L8_CLAMG</name>
<gene>
    <name evidence="1" type="ORF">DAT39_011608</name>
</gene>
<keyword evidence="2" id="KW-1185">Reference proteome</keyword>
<dbReference type="AlphaFoldDB" id="A0A8J4X2L8"/>
<protein>
    <submittedName>
        <fullName evidence="1">Uncharacterized protein</fullName>
    </submittedName>
</protein>
<proteinExistence type="predicted"/>
<reference evidence="1" key="1">
    <citation type="submission" date="2020-07" db="EMBL/GenBank/DDBJ databases">
        <title>Clarias magur genome sequencing, assembly and annotation.</title>
        <authorList>
            <person name="Kushwaha B."/>
            <person name="Kumar R."/>
            <person name="Das P."/>
            <person name="Joshi C.G."/>
            <person name="Kumar D."/>
            <person name="Nagpure N.S."/>
            <person name="Pandey M."/>
            <person name="Agarwal S."/>
            <person name="Srivastava S."/>
            <person name="Singh M."/>
            <person name="Sahoo L."/>
            <person name="Jayasankar P."/>
            <person name="Meher P.K."/>
            <person name="Koringa P.G."/>
            <person name="Iquebal M.A."/>
            <person name="Das S.P."/>
            <person name="Bit A."/>
            <person name="Patnaik S."/>
            <person name="Patel N."/>
            <person name="Shah T.M."/>
            <person name="Hinsu A."/>
            <person name="Jena J.K."/>
        </authorList>
    </citation>
    <scope>NUCLEOTIDE SEQUENCE</scope>
    <source>
        <strain evidence="1">CIFAMagur01</strain>
        <tissue evidence="1">Testis</tissue>
    </source>
</reference>
<evidence type="ECO:0000313" key="1">
    <source>
        <dbReference type="EMBL" id="KAF5898696.1"/>
    </source>
</evidence>
<sequence length="83" mass="9320">LQVENLASRRCSCRWSQKDGLSEDLYTDSVLKGAATTTTTSTTQSEVFCEFGELGRLEPSEFLRCRAFRDVECVFCSSPRSLL</sequence>
<evidence type="ECO:0000313" key="2">
    <source>
        <dbReference type="Proteomes" id="UP000727407"/>
    </source>
</evidence>